<dbReference type="InterPro" id="IPR001870">
    <property type="entry name" value="B30.2/SPRY"/>
</dbReference>
<reference evidence="6 7" key="1">
    <citation type="journal article" date="2018" name="Mycol. Prog.">
        <title>Coniella lustricola, a new species from submerged detritus.</title>
        <authorList>
            <person name="Raudabaugh D.B."/>
            <person name="Iturriaga T."/>
            <person name="Carver A."/>
            <person name="Mondo S."/>
            <person name="Pangilinan J."/>
            <person name="Lipzen A."/>
            <person name="He G."/>
            <person name="Amirebrahimi M."/>
            <person name="Grigoriev I.V."/>
            <person name="Miller A.N."/>
        </authorList>
    </citation>
    <scope>NUCLEOTIDE SEQUENCE [LARGE SCALE GENOMIC DNA]</scope>
    <source>
        <strain evidence="6 7">B22-T-1</strain>
    </source>
</reference>
<evidence type="ECO:0000256" key="3">
    <source>
        <dbReference type="ARBA" id="ARBA00038149"/>
    </source>
</evidence>
<dbReference type="CDD" id="cd12872">
    <property type="entry name" value="SPRY_Ash2"/>
    <property type="match status" value="1"/>
</dbReference>
<dbReference type="GO" id="GO:0000976">
    <property type="term" value="F:transcription cis-regulatory region binding"/>
    <property type="evidence" value="ECO:0007669"/>
    <property type="project" value="TreeGrafter"/>
</dbReference>
<feature type="region of interest" description="Disordered" evidence="4">
    <location>
        <begin position="433"/>
        <end position="465"/>
    </location>
</feature>
<dbReference type="PANTHER" id="PTHR10598:SF0">
    <property type="entry name" value="SET1_ASH2 HISTONE METHYLTRANSFERASE COMPLEX SUBUNIT ASH2"/>
    <property type="match status" value="1"/>
</dbReference>
<dbReference type="EMBL" id="KZ678378">
    <property type="protein sequence ID" value="PSS02291.1"/>
    <property type="molecule type" value="Genomic_DNA"/>
</dbReference>
<dbReference type="InterPro" id="IPR003877">
    <property type="entry name" value="SPRY_dom"/>
</dbReference>
<keyword evidence="7" id="KW-1185">Reference proteome</keyword>
<feature type="domain" description="B30.2/SPRY" evidence="5">
    <location>
        <begin position="208"/>
        <end position="415"/>
    </location>
</feature>
<evidence type="ECO:0000313" key="6">
    <source>
        <dbReference type="EMBL" id="PSS02291.1"/>
    </source>
</evidence>
<evidence type="ECO:0000256" key="2">
    <source>
        <dbReference type="ARBA" id="ARBA00023242"/>
    </source>
</evidence>
<dbReference type="InterPro" id="IPR037353">
    <property type="entry name" value="ASH2"/>
</dbReference>
<name>A0A2T3AL30_9PEZI</name>
<sequence>MSGDSPVDSLPNGGALQFSTAPVPSPATVAPPVPQQPQPQPQPPPVSQASAPSLPQKRALEDTHSPAVSSPLNPDPSVKRTQSVAEENTGTVGREKRTKKESLKKRESKAAAAASTGQGGGGGLESSRATPDPRQSSKKSSKNVPPAETSPARYMLPLPKASDFEPARGPQLASHHHVAGSDGEQIEFFETQEHVYNKKQYYYTHCIADPKFPSSFYYRQTEPEPFGPHMSFEDAATHLFFDRSARHITTDKGWRMSRANIAIRQGRWYWECKITRGILKEPPPPASEQQLDQQHAPIESHGHVRVGFARREAAIDAPAGFDAYSYGIRDRQGQKVYMSRPKDFFPPGQDLREGDVIGLEIGLPSEQLHRKVVAGHFNPAVDGLGDDQKEAADPVAVAAPSEAPNIVRDRLPIRFKAHIYFETPDYHTTPELDDLMNPSPMSASGAGAGGSGSGSGSGSFEGPNPNHPIPCLRTLPGSYIKVYKNGVDMGVAFTNLLAFLPTASKPATAKQPDAREGLDDGMLGYYPAVSVFRGGAAEVNFGPNFWYPPPGYGRERKADEDAKAYQDVVDGQEDVAMGGIDADTAAAATTSDRDHNNDGSNGTNTPAVAKPQEVTPPRPMVERYDEQIVEDVVYDIIDEVDFWMQDGAKVIDRSLRRGANEEVKEFKEVVQDV</sequence>
<dbReference type="OrthoDB" id="10266026at2759"/>
<dbReference type="PROSITE" id="PS50188">
    <property type="entry name" value="B302_SPRY"/>
    <property type="match status" value="1"/>
</dbReference>
<feature type="region of interest" description="Disordered" evidence="4">
    <location>
        <begin position="588"/>
        <end position="618"/>
    </location>
</feature>
<proteinExistence type="inferred from homology"/>
<dbReference type="PANTHER" id="PTHR10598">
    <property type="entry name" value="SET1/ASH2 HISTONE METHYLTRANSFERASE COMPLEX SUBUNIT ASH2"/>
    <property type="match status" value="1"/>
</dbReference>
<feature type="compositionally biased region" description="Pro residues" evidence="4">
    <location>
        <begin position="23"/>
        <end position="46"/>
    </location>
</feature>
<dbReference type="InParanoid" id="A0A2T3AL30"/>
<feature type="compositionally biased region" description="Low complexity" evidence="4">
    <location>
        <begin position="47"/>
        <end position="56"/>
    </location>
</feature>
<keyword evidence="2" id="KW-0539">Nucleus</keyword>
<dbReference type="FunCoup" id="A0A2T3AL30">
    <property type="interactions" value="85"/>
</dbReference>
<feature type="compositionally biased region" description="Gly residues" evidence="4">
    <location>
        <begin position="446"/>
        <end position="459"/>
    </location>
</feature>
<evidence type="ECO:0000313" key="7">
    <source>
        <dbReference type="Proteomes" id="UP000241462"/>
    </source>
</evidence>
<dbReference type="STRING" id="2025994.A0A2T3AL30"/>
<feature type="region of interest" description="Disordered" evidence="4">
    <location>
        <begin position="160"/>
        <end position="179"/>
    </location>
</feature>
<dbReference type="Proteomes" id="UP000241462">
    <property type="component" value="Unassembled WGS sequence"/>
</dbReference>
<organism evidence="6 7">
    <name type="scientific">Coniella lustricola</name>
    <dbReference type="NCBI Taxonomy" id="2025994"/>
    <lineage>
        <taxon>Eukaryota</taxon>
        <taxon>Fungi</taxon>
        <taxon>Dikarya</taxon>
        <taxon>Ascomycota</taxon>
        <taxon>Pezizomycotina</taxon>
        <taxon>Sordariomycetes</taxon>
        <taxon>Sordariomycetidae</taxon>
        <taxon>Diaporthales</taxon>
        <taxon>Schizoparmaceae</taxon>
        <taxon>Coniella</taxon>
    </lineage>
</organism>
<dbReference type="Gene3D" id="2.60.120.920">
    <property type="match status" value="1"/>
</dbReference>
<evidence type="ECO:0000256" key="1">
    <source>
        <dbReference type="ARBA" id="ARBA00004123"/>
    </source>
</evidence>
<dbReference type="InterPro" id="IPR013320">
    <property type="entry name" value="ConA-like_dom_sf"/>
</dbReference>
<comment type="subcellular location">
    <subcellularLocation>
        <location evidence="1">Nucleus</location>
    </subcellularLocation>
</comment>
<feature type="compositionally biased region" description="Basic and acidic residues" evidence="4">
    <location>
        <begin position="93"/>
        <end position="109"/>
    </location>
</feature>
<evidence type="ECO:0000256" key="4">
    <source>
        <dbReference type="SAM" id="MobiDB-lite"/>
    </source>
</evidence>
<dbReference type="InterPro" id="IPR043136">
    <property type="entry name" value="B30.2/SPRY_sf"/>
</dbReference>
<dbReference type="SUPFAM" id="SSF49899">
    <property type="entry name" value="Concanavalin A-like lectins/glucanases"/>
    <property type="match status" value="1"/>
</dbReference>
<dbReference type="AlphaFoldDB" id="A0A2T3AL30"/>
<gene>
    <name evidence="6" type="ORF">BD289DRAFT_478948</name>
</gene>
<evidence type="ECO:0000259" key="5">
    <source>
        <dbReference type="PROSITE" id="PS50188"/>
    </source>
</evidence>
<protein>
    <recommendedName>
        <fullName evidence="5">B30.2/SPRY domain-containing protein</fullName>
    </recommendedName>
</protein>
<dbReference type="SMART" id="SM00449">
    <property type="entry name" value="SPRY"/>
    <property type="match status" value="1"/>
</dbReference>
<comment type="similarity">
    <text evidence="3">Belongs to the cclA family.</text>
</comment>
<dbReference type="GO" id="GO:0048188">
    <property type="term" value="C:Set1C/COMPASS complex"/>
    <property type="evidence" value="ECO:0007669"/>
    <property type="project" value="InterPro"/>
</dbReference>
<accession>A0A2T3AL30</accession>
<feature type="region of interest" description="Disordered" evidence="4">
    <location>
        <begin position="1"/>
        <end position="155"/>
    </location>
</feature>
<feature type="compositionally biased region" description="Polar residues" evidence="4">
    <location>
        <begin position="79"/>
        <end position="91"/>
    </location>
</feature>